<keyword evidence="1" id="KW-0067">ATP-binding</keyword>
<gene>
    <name evidence="1" type="ORF">ACFPZF_27025</name>
</gene>
<keyword evidence="1" id="KW-0547">Nucleotide-binding</keyword>
<evidence type="ECO:0000313" key="1">
    <source>
        <dbReference type="EMBL" id="MFC5644998.1"/>
    </source>
</evidence>
<sequence>MWLSDTKTRRDRLDQERLAQFAGLGLPWATVAPA</sequence>
<reference evidence="2" key="1">
    <citation type="journal article" date="2019" name="Int. J. Syst. Evol. Microbiol.">
        <title>The Global Catalogue of Microorganisms (GCM) 10K type strain sequencing project: providing services to taxonomists for standard genome sequencing and annotation.</title>
        <authorList>
            <consortium name="The Broad Institute Genomics Platform"/>
            <consortium name="The Broad Institute Genome Sequencing Center for Infectious Disease"/>
            <person name="Wu L."/>
            <person name="Ma J."/>
        </authorList>
    </citation>
    <scope>NUCLEOTIDE SEQUENCE [LARGE SCALE GENOMIC DNA]</scope>
    <source>
        <strain evidence="2">CGMCC 4.1622</strain>
    </source>
</reference>
<name>A0ABW0VGH7_9ACTN</name>
<protein>
    <submittedName>
        <fullName evidence="1">Helicase</fullName>
    </submittedName>
</protein>
<dbReference type="RefSeq" id="WP_380231947.1">
    <property type="nucleotide sequence ID" value="NZ_BAAAUA010000045.1"/>
</dbReference>
<keyword evidence="1" id="KW-0378">Hydrolase</keyword>
<comment type="caution">
    <text evidence="1">The sequence shown here is derived from an EMBL/GenBank/DDBJ whole genome shotgun (WGS) entry which is preliminary data.</text>
</comment>
<keyword evidence="2" id="KW-1185">Reference proteome</keyword>
<evidence type="ECO:0000313" key="2">
    <source>
        <dbReference type="Proteomes" id="UP001596066"/>
    </source>
</evidence>
<organism evidence="1 2">
    <name type="scientific">Kitasatospora cinereorecta</name>
    <dbReference type="NCBI Taxonomy" id="285560"/>
    <lineage>
        <taxon>Bacteria</taxon>
        <taxon>Bacillati</taxon>
        <taxon>Actinomycetota</taxon>
        <taxon>Actinomycetes</taxon>
        <taxon>Kitasatosporales</taxon>
        <taxon>Streptomycetaceae</taxon>
        <taxon>Kitasatospora</taxon>
    </lineage>
</organism>
<accession>A0ABW0VGH7</accession>
<dbReference type="EMBL" id="JBHSOC010000059">
    <property type="protein sequence ID" value="MFC5644998.1"/>
    <property type="molecule type" value="Genomic_DNA"/>
</dbReference>
<proteinExistence type="predicted"/>
<dbReference type="GO" id="GO:0004386">
    <property type="term" value="F:helicase activity"/>
    <property type="evidence" value="ECO:0007669"/>
    <property type="project" value="UniProtKB-KW"/>
</dbReference>
<dbReference type="Proteomes" id="UP001596066">
    <property type="component" value="Unassembled WGS sequence"/>
</dbReference>
<keyword evidence="1" id="KW-0347">Helicase</keyword>